<evidence type="ECO:0000256" key="10">
    <source>
        <dbReference type="ARBA" id="ARBA00023326"/>
    </source>
</evidence>
<comment type="similarity">
    <text evidence="2">Belongs to the glycosyl hydrolase 18 family. Chitinase class V subfamily.</text>
</comment>
<evidence type="ECO:0000256" key="8">
    <source>
        <dbReference type="ARBA" id="ARBA00023277"/>
    </source>
</evidence>
<dbReference type="Pfam" id="PF01476">
    <property type="entry name" value="LysM"/>
    <property type="match status" value="2"/>
</dbReference>
<evidence type="ECO:0000259" key="13">
    <source>
        <dbReference type="PROSITE" id="PS51782"/>
    </source>
</evidence>
<evidence type="ECO:0000256" key="9">
    <source>
        <dbReference type="ARBA" id="ARBA00023295"/>
    </source>
</evidence>
<dbReference type="CDD" id="cd00035">
    <property type="entry name" value="ChtBD1"/>
    <property type="match status" value="1"/>
</dbReference>
<comment type="caution">
    <text evidence="15">The sequence shown here is derived from an EMBL/GenBank/DDBJ whole genome shotgun (WGS) entry which is preliminary data.</text>
</comment>
<feature type="domain" description="LysM" evidence="13">
    <location>
        <begin position="293"/>
        <end position="338"/>
    </location>
</feature>
<dbReference type="GeneID" id="36542958"/>
<evidence type="ECO:0000256" key="2">
    <source>
        <dbReference type="ARBA" id="ARBA00008682"/>
    </source>
</evidence>
<reference evidence="15" key="1">
    <citation type="submission" date="2016-12" db="EMBL/GenBank/DDBJ databases">
        <title>The genomes of Aspergillus section Nigri reveals drivers in fungal speciation.</title>
        <authorList>
            <consortium name="DOE Joint Genome Institute"/>
            <person name="Vesth T.C."/>
            <person name="Nybo J."/>
            <person name="Theobald S."/>
            <person name="Brandl J."/>
            <person name="Frisvad J.C."/>
            <person name="Nielsen K.F."/>
            <person name="Lyhne E.K."/>
            <person name="Kogle M.E."/>
            <person name="Kuo A."/>
            <person name="Riley R."/>
            <person name="Clum A."/>
            <person name="Nolan M."/>
            <person name="Lipzen A."/>
            <person name="Salamov A."/>
            <person name="Henrissat B."/>
            <person name="Wiebenga A."/>
            <person name="De vries R.P."/>
            <person name="Grigoriev I.V."/>
            <person name="Mortensen U.H."/>
            <person name="Andersen M.R."/>
            <person name="Baker S.E."/>
        </authorList>
    </citation>
    <scope>NUCLEOTIDE SEQUENCE</scope>
    <source>
        <strain evidence="15">IBT 28561</strain>
    </source>
</reference>
<dbReference type="GO" id="GO:0000272">
    <property type="term" value="P:polysaccharide catabolic process"/>
    <property type="evidence" value="ECO:0007669"/>
    <property type="project" value="UniProtKB-KW"/>
</dbReference>
<dbReference type="Gene3D" id="3.10.350.10">
    <property type="entry name" value="LysM domain"/>
    <property type="match status" value="2"/>
</dbReference>
<dbReference type="CDD" id="cd00118">
    <property type="entry name" value="LysM"/>
    <property type="match status" value="1"/>
</dbReference>
<dbReference type="GO" id="GO:0008061">
    <property type="term" value="F:chitin binding"/>
    <property type="evidence" value="ECO:0007669"/>
    <property type="project" value="UniProtKB-KW"/>
</dbReference>
<dbReference type="Proteomes" id="UP000234254">
    <property type="component" value="Unassembled WGS sequence"/>
</dbReference>
<dbReference type="GO" id="GO:0006032">
    <property type="term" value="P:chitin catabolic process"/>
    <property type="evidence" value="ECO:0007669"/>
    <property type="project" value="UniProtKB-KW"/>
</dbReference>
<dbReference type="GO" id="GO:0008843">
    <property type="term" value="F:endochitinase activity"/>
    <property type="evidence" value="ECO:0007669"/>
    <property type="project" value="UniProtKB-EC"/>
</dbReference>
<evidence type="ECO:0000256" key="11">
    <source>
        <dbReference type="RuleBase" id="RU000489"/>
    </source>
</evidence>
<dbReference type="Pfam" id="PF00704">
    <property type="entry name" value="Glyco_hydro_18"/>
    <property type="match status" value="1"/>
</dbReference>
<dbReference type="PROSITE" id="PS01095">
    <property type="entry name" value="GH18_1"/>
    <property type="match status" value="1"/>
</dbReference>
<evidence type="ECO:0000256" key="6">
    <source>
        <dbReference type="ARBA" id="ARBA00023024"/>
    </source>
</evidence>
<keyword evidence="8" id="KW-0119">Carbohydrate metabolism</keyword>
<evidence type="ECO:0000256" key="5">
    <source>
        <dbReference type="ARBA" id="ARBA00022801"/>
    </source>
</evidence>
<evidence type="ECO:0000256" key="4">
    <source>
        <dbReference type="ARBA" id="ARBA00022669"/>
    </source>
</evidence>
<keyword evidence="16" id="KW-1185">Reference proteome</keyword>
<dbReference type="VEuPathDB" id="FungiDB:P168DRAFT_274525"/>
<keyword evidence="9 11" id="KW-0326">Glycosidase</keyword>
<dbReference type="InterPro" id="IPR017853">
    <property type="entry name" value="GH"/>
</dbReference>
<keyword evidence="10" id="KW-0624">Polysaccharide degradation</keyword>
<evidence type="ECO:0000259" key="14">
    <source>
        <dbReference type="PROSITE" id="PS51910"/>
    </source>
</evidence>
<dbReference type="SUPFAM" id="SSF57016">
    <property type="entry name" value="Plant lectins/antimicrobial peptides"/>
    <property type="match status" value="1"/>
</dbReference>
<feature type="signal peptide" evidence="12">
    <location>
        <begin position="1"/>
        <end position="19"/>
    </location>
</feature>
<feature type="chain" id="PRO_5014164058" description="chitinase" evidence="12">
    <location>
        <begin position="20"/>
        <end position="1244"/>
    </location>
</feature>
<accession>A0A2I1CTL7</accession>
<evidence type="ECO:0000256" key="12">
    <source>
        <dbReference type="SAM" id="SignalP"/>
    </source>
</evidence>
<dbReference type="OrthoDB" id="73875at2759"/>
<dbReference type="InterPro" id="IPR018392">
    <property type="entry name" value="LysM"/>
</dbReference>
<evidence type="ECO:0000256" key="7">
    <source>
        <dbReference type="ARBA" id="ARBA00023026"/>
    </source>
</evidence>
<keyword evidence="4" id="KW-0147">Chitin-binding</keyword>
<dbReference type="InterPro" id="IPR036779">
    <property type="entry name" value="LysM_dom_sf"/>
</dbReference>
<dbReference type="SMART" id="SM00636">
    <property type="entry name" value="Glyco_18"/>
    <property type="match status" value="1"/>
</dbReference>
<dbReference type="InterPro" id="IPR029070">
    <property type="entry name" value="Chitinase_insertion_sf"/>
</dbReference>
<dbReference type="InterPro" id="IPR011583">
    <property type="entry name" value="Chitinase_II/V-like_cat"/>
</dbReference>
<keyword evidence="6" id="KW-0146">Chitin degradation</keyword>
<proteinExistence type="inferred from homology"/>
<sequence length="1244" mass="135546">MGWLAQWIAIGQMAVLGAAASSHVVMDPYIATHWNACPVPCETADSSHWDYYRGLRILRSCNESMLLNIAVNTPLRDSDMGLELYACTLSSTEGFEMSKSQVPDSSNVVQYSAKDVEMEIMWRGEQASQYFPHAEAAARLVQAQFDHPASQDARIAFGYSNGVVLGSYIGSMVGKDPDKSILASFLETLRQGGLNTSGSLMQVCKSNRPATHNLGVILEASTNPEEALATVQEALATWNRGGCVEGYGNSRKGHISVAEVAIPRNRQSSYRTSHARAHAKKAFSGVHARGECRTIQVNRGDDCGDLAKRCGISPADFTKHNPSRTLCSSLAGGQHVCCSSGSLPDYSPKPNADGTCATYTIQNNDDCATIAATHSITADDIDDWNAKTWGWRGCRNLPPNGTICISRGDPPMPVAMRNAVCGPQKPGTKRPENWDDIAELNPCPLNACCDVWGQCGITPNFCTATESTTGAPGTAKNGTNGCISNCGIHLKLNSDAPTEPAVMAYYEAFNNQRPCLQLSVEAIEEVTKTGGEDGDLEIDSAWSHIHFAFANIMEDFKVDMTGVEDEFEAFKRLKTPSGYKGVIKQKVLSFGGWSFSTGRDSYAIFRKGVTDVQRSLFATNVVKFAKENDLDGLDFDWEYPGAPDIPGIPPGDPGDGERYLDFLKEVRDQLPSDKTLSVAIPSSYWYLKGFPIKEISDVVSYMVFMTYDLHGQWDWNNSHAADGCNGGACLRSHVNATEIALAFSMITKAGVPNNKIFGGVASYGRSFEMEDPSCHGPECKFTGPESGAIAGECTRTPGYIAEAEIYRWLENGGEDITTYYDDASAAMIAYSANGTWVSYNNKTHRSTRLLDWWYEGHFAGTALWALDLTEFVSQYPDGTRIEPTYPINCTRSFDDLDDLASATGIEDECMNIYILQALSGNLTASLGKYKDQLDHDYDQKFGWYEDAIRGSAPQSLESFVNTNASSYFDCSVTKWGRNHTDWGCFSNSDSENEVYWTPRNTSQFEADLFAASGISADWLAYGHHKERLDSAKSGVSWTANYYGAPYLKDEFQISNPKDMIAKRLSAIADFHENLDFTAFLANESMYMGDVSDAVDGASLVVFMISSSVTSMSQVAHVGEDYEDEKIKTLIVLFVSAILFVIPGLQEGAEALELVMIANMLRMVGTVGDVAMSAYDVIQAKDNAPAAVFAALLGGLGALNMVKAPENFGTAARARRGMGAEHVESLGTEVKGGLGQVEQLVKRCI</sequence>
<dbReference type="SUPFAM" id="SSF54556">
    <property type="entry name" value="Chitinase insertion domain"/>
    <property type="match status" value="1"/>
</dbReference>
<dbReference type="PROSITE" id="PS51910">
    <property type="entry name" value="GH18_2"/>
    <property type="match status" value="1"/>
</dbReference>
<gene>
    <name evidence="15" type="ORF">P168DRAFT_274525</name>
</gene>
<dbReference type="InterPro" id="IPR001223">
    <property type="entry name" value="Glyco_hydro18_cat"/>
</dbReference>
<dbReference type="CDD" id="cd02878">
    <property type="entry name" value="GH18_zymocin_alpha"/>
    <property type="match status" value="1"/>
</dbReference>
<dbReference type="Gene3D" id="3.20.20.80">
    <property type="entry name" value="Glycosidases"/>
    <property type="match status" value="1"/>
</dbReference>
<dbReference type="InterPro" id="IPR001579">
    <property type="entry name" value="Glyco_hydro_18_chit_AS"/>
</dbReference>
<dbReference type="SUPFAM" id="SSF51445">
    <property type="entry name" value="(Trans)glycosidases"/>
    <property type="match status" value="1"/>
</dbReference>
<dbReference type="InterPro" id="IPR053214">
    <property type="entry name" value="LysM12-like"/>
</dbReference>
<keyword evidence="7" id="KW-0843">Virulence</keyword>
<feature type="domain" description="GH18" evidence="14">
    <location>
        <begin position="500"/>
        <end position="879"/>
    </location>
</feature>
<dbReference type="SUPFAM" id="SSF54106">
    <property type="entry name" value="LysM domain"/>
    <property type="match status" value="1"/>
</dbReference>
<dbReference type="PANTHER" id="PTHR47700">
    <property type="entry name" value="V CHITINASE, PUTATIVE (AFU_ORTHOLOGUE AFUA_6G13720)-RELATED"/>
    <property type="match status" value="1"/>
</dbReference>
<evidence type="ECO:0000256" key="3">
    <source>
        <dbReference type="ARBA" id="ARBA00012729"/>
    </source>
</evidence>
<comment type="catalytic activity">
    <reaction evidence="1">
        <text>Random endo-hydrolysis of N-acetyl-beta-D-glucosaminide (1-&gt;4)-beta-linkages in chitin and chitodextrins.</text>
        <dbReference type="EC" id="3.2.1.14"/>
    </reaction>
</comment>
<dbReference type="InterPro" id="IPR036861">
    <property type="entry name" value="Endochitinase-like_sf"/>
</dbReference>
<feature type="domain" description="LysM" evidence="13">
    <location>
        <begin position="357"/>
        <end position="405"/>
    </location>
</feature>
<dbReference type="PROSITE" id="PS51782">
    <property type="entry name" value="LYSM"/>
    <property type="match status" value="2"/>
</dbReference>
<dbReference type="PANTHER" id="PTHR47700:SF2">
    <property type="entry name" value="CHITINASE"/>
    <property type="match status" value="1"/>
</dbReference>
<evidence type="ECO:0000256" key="1">
    <source>
        <dbReference type="ARBA" id="ARBA00000822"/>
    </source>
</evidence>
<dbReference type="AlphaFoldDB" id="A0A2I1CTL7"/>
<dbReference type="RefSeq" id="XP_024689566.1">
    <property type="nucleotide sequence ID" value="XM_024835434.1"/>
</dbReference>
<evidence type="ECO:0000313" key="16">
    <source>
        <dbReference type="Proteomes" id="UP000234254"/>
    </source>
</evidence>
<dbReference type="EMBL" id="MSFM01000012">
    <property type="protein sequence ID" value="PKY00972.1"/>
    <property type="molecule type" value="Genomic_DNA"/>
</dbReference>
<dbReference type="Gene3D" id="3.10.50.10">
    <property type="match status" value="1"/>
</dbReference>
<keyword evidence="5 11" id="KW-0378">Hydrolase</keyword>
<dbReference type="EC" id="3.2.1.14" evidence="3"/>
<name>A0A2I1CTL7_ASPC2</name>
<keyword evidence="12" id="KW-0732">Signal</keyword>
<organism evidence="15 16">
    <name type="scientific">Aspergillus campestris (strain IBT 28561)</name>
    <dbReference type="NCBI Taxonomy" id="1392248"/>
    <lineage>
        <taxon>Eukaryota</taxon>
        <taxon>Fungi</taxon>
        <taxon>Dikarya</taxon>
        <taxon>Ascomycota</taxon>
        <taxon>Pezizomycotina</taxon>
        <taxon>Eurotiomycetes</taxon>
        <taxon>Eurotiomycetidae</taxon>
        <taxon>Eurotiales</taxon>
        <taxon>Aspergillaceae</taxon>
        <taxon>Aspergillus</taxon>
        <taxon>Aspergillus subgen. Circumdati</taxon>
    </lineage>
</organism>
<evidence type="ECO:0000313" key="15">
    <source>
        <dbReference type="EMBL" id="PKY00972.1"/>
    </source>
</evidence>
<protein>
    <recommendedName>
        <fullName evidence="3">chitinase</fullName>
        <ecNumber evidence="3">3.2.1.14</ecNumber>
    </recommendedName>
</protein>